<keyword evidence="2" id="KW-1185">Reference proteome</keyword>
<organism evidence="1 2">
    <name type="scientific">Rhododendron molle</name>
    <name type="common">Chinese azalea</name>
    <name type="synonym">Azalea mollis</name>
    <dbReference type="NCBI Taxonomy" id="49168"/>
    <lineage>
        <taxon>Eukaryota</taxon>
        <taxon>Viridiplantae</taxon>
        <taxon>Streptophyta</taxon>
        <taxon>Embryophyta</taxon>
        <taxon>Tracheophyta</taxon>
        <taxon>Spermatophyta</taxon>
        <taxon>Magnoliopsida</taxon>
        <taxon>eudicotyledons</taxon>
        <taxon>Gunneridae</taxon>
        <taxon>Pentapetalae</taxon>
        <taxon>asterids</taxon>
        <taxon>Ericales</taxon>
        <taxon>Ericaceae</taxon>
        <taxon>Ericoideae</taxon>
        <taxon>Rhodoreae</taxon>
        <taxon>Rhododendron</taxon>
    </lineage>
</organism>
<evidence type="ECO:0000313" key="2">
    <source>
        <dbReference type="Proteomes" id="UP001062846"/>
    </source>
</evidence>
<dbReference type="Proteomes" id="UP001062846">
    <property type="component" value="Chromosome 12"/>
</dbReference>
<name>A0ACC0LGL8_RHOML</name>
<protein>
    <submittedName>
        <fullName evidence="1">Uncharacterized protein</fullName>
    </submittedName>
</protein>
<evidence type="ECO:0000313" key="1">
    <source>
        <dbReference type="EMBL" id="KAI8527765.1"/>
    </source>
</evidence>
<gene>
    <name evidence="1" type="ORF">RHMOL_Rhmol12G0100000</name>
</gene>
<comment type="caution">
    <text evidence="1">The sequence shown here is derived from an EMBL/GenBank/DDBJ whole genome shotgun (WGS) entry which is preliminary data.</text>
</comment>
<dbReference type="EMBL" id="CM046399">
    <property type="protein sequence ID" value="KAI8527765.1"/>
    <property type="molecule type" value="Genomic_DNA"/>
</dbReference>
<sequence>MVGGCGLWGSDGSALVVAGSVRLSGWQLCRLDRKGRSVCMSWWRLCRLDRKGKCYVIPRRPVSRYQLHVCRSRLRCGWVMIPSS</sequence>
<reference evidence="1" key="1">
    <citation type="submission" date="2022-02" db="EMBL/GenBank/DDBJ databases">
        <title>Plant Genome Project.</title>
        <authorList>
            <person name="Zhang R.-G."/>
        </authorList>
    </citation>
    <scope>NUCLEOTIDE SEQUENCE</scope>
    <source>
        <strain evidence="1">AT1</strain>
    </source>
</reference>
<proteinExistence type="predicted"/>
<accession>A0ACC0LGL8</accession>